<dbReference type="InterPro" id="IPR007345">
    <property type="entry name" value="Polysacch_pyruvyl_Trfase"/>
</dbReference>
<sequence>MKKLGVKAPGSFDSLPVYIQGRFPEGMRKDTKRVVFSGSAFGKSRRKDRIVNQQVHYIQFLQDQGYEVVFLTGAKSNPAKDDEEFIDLLREQLPNLPVVEAKSLDEWLTVIGRAGLLVSARFHHTIAAACLGTPFITLNSNTPKINGIMEMFQEHKPIKYDVPDLEGQ</sequence>
<accession>A0A840QMJ8</accession>
<dbReference type="Pfam" id="PF04230">
    <property type="entry name" value="PS_pyruv_trans"/>
    <property type="match status" value="1"/>
</dbReference>
<evidence type="ECO:0000313" key="2">
    <source>
        <dbReference type="EMBL" id="MBB5172599.1"/>
    </source>
</evidence>
<dbReference type="PANTHER" id="PTHR36836:SF1">
    <property type="entry name" value="COLANIC ACID BIOSYNTHESIS PROTEIN WCAK"/>
    <property type="match status" value="1"/>
</dbReference>
<dbReference type="PANTHER" id="PTHR36836">
    <property type="entry name" value="COLANIC ACID BIOSYNTHESIS PROTEIN WCAK"/>
    <property type="match status" value="1"/>
</dbReference>
<dbReference type="GO" id="GO:0016740">
    <property type="term" value="F:transferase activity"/>
    <property type="evidence" value="ECO:0007669"/>
    <property type="project" value="UniProtKB-KW"/>
</dbReference>
<name>A0A840QMJ8_9BACI</name>
<evidence type="ECO:0000313" key="3">
    <source>
        <dbReference type="Proteomes" id="UP000551878"/>
    </source>
</evidence>
<dbReference type="Gene3D" id="3.40.50.2000">
    <property type="entry name" value="Glycogen Phosphorylase B"/>
    <property type="match status" value="1"/>
</dbReference>
<dbReference type="Proteomes" id="UP000551878">
    <property type="component" value="Unassembled WGS sequence"/>
</dbReference>
<dbReference type="EMBL" id="JACHHB010000002">
    <property type="protein sequence ID" value="MBB5172599.1"/>
    <property type="molecule type" value="Genomic_DNA"/>
</dbReference>
<evidence type="ECO:0000259" key="1">
    <source>
        <dbReference type="Pfam" id="PF04230"/>
    </source>
</evidence>
<keyword evidence="2" id="KW-0808">Transferase</keyword>
<dbReference type="AlphaFoldDB" id="A0A840QMJ8"/>
<gene>
    <name evidence="2" type="ORF">HNQ41_000743</name>
</gene>
<keyword evidence="3" id="KW-1185">Reference proteome</keyword>
<reference evidence="2 3" key="1">
    <citation type="submission" date="2020-08" db="EMBL/GenBank/DDBJ databases">
        <title>Genomic Encyclopedia of Type Strains, Phase IV (KMG-IV): sequencing the most valuable type-strain genomes for metagenomic binning, comparative biology and taxonomic classification.</title>
        <authorList>
            <person name="Goeker M."/>
        </authorList>
    </citation>
    <scope>NUCLEOTIDE SEQUENCE [LARGE SCALE GENOMIC DNA]</scope>
    <source>
        <strain evidence="2 3">DSM 24696</strain>
    </source>
</reference>
<feature type="domain" description="Polysaccharide pyruvyl transferase" evidence="1">
    <location>
        <begin position="42"/>
        <end position="140"/>
    </location>
</feature>
<proteinExistence type="predicted"/>
<organism evidence="2 3">
    <name type="scientific">Texcoconibacillus texcoconensis</name>
    <dbReference type="NCBI Taxonomy" id="1095777"/>
    <lineage>
        <taxon>Bacteria</taxon>
        <taxon>Bacillati</taxon>
        <taxon>Bacillota</taxon>
        <taxon>Bacilli</taxon>
        <taxon>Bacillales</taxon>
        <taxon>Bacillaceae</taxon>
        <taxon>Texcoconibacillus</taxon>
    </lineage>
</organism>
<comment type="caution">
    <text evidence="2">The sequence shown here is derived from an EMBL/GenBank/DDBJ whole genome shotgun (WGS) entry which is preliminary data.</text>
</comment>
<protein>
    <submittedName>
        <fullName evidence="2">Polysaccharide pyruvyl transferase WcaK-like protein</fullName>
    </submittedName>
</protein>